<evidence type="ECO:0000256" key="2">
    <source>
        <dbReference type="SAM" id="SignalP"/>
    </source>
</evidence>
<proteinExistence type="predicted"/>
<dbReference type="AlphaFoldDB" id="A0A6S6QNU9"/>
<dbReference type="Pfam" id="PF14262">
    <property type="entry name" value="Cthe_2159"/>
    <property type="match status" value="1"/>
</dbReference>
<feature type="signal peptide" evidence="2">
    <location>
        <begin position="1"/>
        <end position="18"/>
    </location>
</feature>
<accession>A0A6S6QNU9</accession>
<keyword evidence="4" id="KW-1185">Reference proteome</keyword>
<evidence type="ECO:0000313" key="3">
    <source>
        <dbReference type="EMBL" id="BCJ93023.1"/>
    </source>
</evidence>
<feature type="compositionally biased region" description="Polar residues" evidence="1">
    <location>
        <begin position="319"/>
        <end position="339"/>
    </location>
</feature>
<evidence type="ECO:0000313" key="4">
    <source>
        <dbReference type="Proteomes" id="UP000515561"/>
    </source>
</evidence>
<dbReference type="Proteomes" id="UP000515561">
    <property type="component" value="Chromosome"/>
</dbReference>
<feature type="chain" id="PRO_5043512446" evidence="2">
    <location>
        <begin position="19"/>
        <end position="549"/>
    </location>
</feature>
<dbReference type="InterPro" id="IPR025584">
    <property type="entry name" value="Cthe_2159"/>
</dbReference>
<sequence length="549" mass="56405">MRKLNYFITALTITAMIAAGCSVQSGGTKSTTDIVTEAVDTELSGTSSVEKSTEEVSSLPTSLNTTSEVVIDTEFTARDLEVGYEESTAVFIALKDNATEIVGDGATVSDNSITISNEGTYVLSGTLSDGQIIVDVSDTKKIQLVLDNVTINSSLSAPLYIKSADKVFITLKEGSENILTDGTEYVQTDDNNVDGVIFSKADVTFNGSGTINITGNYKHGIVSKDDIVITGGTYNITAVKDAINGKDAVKIMDGIFNLSADTGNGIQSKNGDNTTKGYVYIAGGEINVIKCQEGIEGTVIIVEDGTINIIAADDGMNAASGSSDEATEKGTTTNRTNRLGQEGSNASAPAGGAPDGTAPGNGGGARENPSNFSGGFGGGMDEVDTNCYILITGGTITIDASGDGIDSNGNLYITGGILYIYGPTSNGDGALDYNGTADISGGTVLVAGSAGMAQGFSDTSTQYSLLYNLTSVSTAGTEINLTDAAGAIVASYTPVKEYQSIVISTPELTKDSTYTLTSGEQTAEITLTSVVTSNGQHRMGGSLGNRTAR</sequence>
<reference evidence="3 4" key="1">
    <citation type="journal article" date="2016" name="Int. J. Syst. Evol. Microbiol.">
        <title>Descriptions of Anaerotaenia torta gen. nov., sp. nov. and Anaerocolumna cellulosilytica gen. nov., sp. nov. isolated from a methanogenic reactor of cattle waste.</title>
        <authorList>
            <person name="Uek A."/>
            <person name="Ohtaki Y."/>
            <person name="Kaku N."/>
            <person name="Ueki K."/>
        </authorList>
    </citation>
    <scope>NUCLEOTIDE SEQUENCE [LARGE SCALE GENOMIC DNA]</scope>
    <source>
        <strain evidence="3 4">SN021</strain>
    </source>
</reference>
<feature type="region of interest" description="Disordered" evidence="1">
    <location>
        <begin position="317"/>
        <end position="377"/>
    </location>
</feature>
<dbReference type="EMBL" id="AP023367">
    <property type="protein sequence ID" value="BCJ93023.1"/>
    <property type="molecule type" value="Genomic_DNA"/>
</dbReference>
<dbReference type="KEGG" id="acel:acsn021_05920"/>
<dbReference type="PROSITE" id="PS51257">
    <property type="entry name" value="PROKAR_LIPOPROTEIN"/>
    <property type="match status" value="1"/>
</dbReference>
<protein>
    <submittedName>
        <fullName evidence="3">Uncharacterized protein</fullName>
    </submittedName>
</protein>
<gene>
    <name evidence="3" type="ORF">acsn021_05920</name>
</gene>
<name>A0A6S6QNU9_9FIRM</name>
<feature type="compositionally biased region" description="Low complexity" evidence="1">
    <location>
        <begin position="343"/>
        <end position="358"/>
    </location>
</feature>
<keyword evidence="2" id="KW-0732">Signal</keyword>
<dbReference type="RefSeq" id="WP_184095377.1">
    <property type="nucleotide sequence ID" value="NZ_AP023367.1"/>
</dbReference>
<organism evidence="3 4">
    <name type="scientific">Anaerocolumna cellulosilytica</name>
    <dbReference type="NCBI Taxonomy" id="433286"/>
    <lineage>
        <taxon>Bacteria</taxon>
        <taxon>Bacillati</taxon>
        <taxon>Bacillota</taxon>
        <taxon>Clostridia</taxon>
        <taxon>Lachnospirales</taxon>
        <taxon>Lachnospiraceae</taxon>
        <taxon>Anaerocolumna</taxon>
    </lineage>
</organism>
<evidence type="ECO:0000256" key="1">
    <source>
        <dbReference type="SAM" id="MobiDB-lite"/>
    </source>
</evidence>